<dbReference type="AlphaFoldDB" id="A0A4S2DQ03"/>
<feature type="transmembrane region" description="Helical" evidence="1">
    <location>
        <begin position="33"/>
        <end position="54"/>
    </location>
</feature>
<keyword evidence="4" id="KW-1185">Reference proteome</keyword>
<feature type="domain" description="DUF3955" evidence="2">
    <location>
        <begin position="2"/>
        <end position="54"/>
    </location>
</feature>
<organism evidence="3 4">
    <name type="scientific">Clostridium sartagoforme</name>
    <dbReference type="NCBI Taxonomy" id="84031"/>
    <lineage>
        <taxon>Bacteria</taxon>
        <taxon>Bacillati</taxon>
        <taxon>Bacillota</taxon>
        <taxon>Clostridia</taxon>
        <taxon>Eubacteriales</taxon>
        <taxon>Clostridiaceae</taxon>
        <taxon>Clostridium</taxon>
    </lineage>
</organism>
<gene>
    <name evidence="3" type="ORF">E5347_05450</name>
</gene>
<keyword evidence="1" id="KW-1133">Transmembrane helix</keyword>
<name>A0A4S2DQ03_9CLOT</name>
<reference evidence="3 4" key="1">
    <citation type="submission" date="2019-04" db="EMBL/GenBank/DDBJ databases">
        <title>Microbes associate with the intestines of laboratory mice.</title>
        <authorList>
            <person name="Navarre W."/>
            <person name="Wong E."/>
            <person name="Huang K."/>
            <person name="Tropini C."/>
            <person name="Ng K."/>
            <person name="Yu B."/>
        </authorList>
    </citation>
    <scope>NUCLEOTIDE SEQUENCE [LARGE SCALE GENOMIC DNA]</scope>
    <source>
        <strain evidence="3 4">NM50_B9-20</strain>
    </source>
</reference>
<dbReference type="Proteomes" id="UP000306888">
    <property type="component" value="Unassembled WGS sequence"/>
</dbReference>
<sequence length="55" mass="6044">MKILIYILPFIIGASCFIGLSIMGSTINSDGILVEPFFFLIPVGYIFLIIGAFML</sequence>
<evidence type="ECO:0000313" key="3">
    <source>
        <dbReference type="EMBL" id="TGY44255.1"/>
    </source>
</evidence>
<dbReference type="PROSITE" id="PS51257">
    <property type="entry name" value="PROKAR_LIPOPROTEIN"/>
    <property type="match status" value="1"/>
</dbReference>
<accession>A0A4S2DQ03</accession>
<dbReference type="OrthoDB" id="6194834at2"/>
<proteinExistence type="predicted"/>
<dbReference type="EMBL" id="SRYR01000001">
    <property type="protein sequence ID" value="TGY44255.1"/>
    <property type="molecule type" value="Genomic_DNA"/>
</dbReference>
<evidence type="ECO:0000313" key="4">
    <source>
        <dbReference type="Proteomes" id="UP000306888"/>
    </source>
</evidence>
<keyword evidence="1" id="KW-0812">Transmembrane</keyword>
<evidence type="ECO:0000256" key="1">
    <source>
        <dbReference type="SAM" id="Phobius"/>
    </source>
</evidence>
<feature type="transmembrane region" description="Helical" evidence="1">
    <location>
        <begin position="7"/>
        <end position="27"/>
    </location>
</feature>
<protein>
    <submittedName>
        <fullName evidence="3">DUF3955 domain-containing protein</fullName>
    </submittedName>
</protein>
<dbReference type="InterPro" id="IPR025016">
    <property type="entry name" value="DUF3955"/>
</dbReference>
<dbReference type="RefSeq" id="WP_136005324.1">
    <property type="nucleotide sequence ID" value="NZ_SRYR01000001.1"/>
</dbReference>
<evidence type="ECO:0000259" key="2">
    <source>
        <dbReference type="Pfam" id="PF13127"/>
    </source>
</evidence>
<dbReference type="Pfam" id="PF13127">
    <property type="entry name" value="DUF3955"/>
    <property type="match status" value="1"/>
</dbReference>
<keyword evidence="1" id="KW-0472">Membrane</keyword>
<comment type="caution">
    <text evidence="3">The sequence shown here is derived from an EMBL/GenBank/DDBJ whole genome shotgun (WGS) entry which is preliminary data.</text>
</comment>